<dbReference type="EMBL" id="JBHSAF010000011">
    <property type="protein sequence ID" value="MFC3913700.1"/>
    <property type="molecule type" value="Genomic_DNA"/>
</dbReference>
<protein>
    <submittedName>
        <fullName evidence="1">Sulfurtransferase complex subunit TusB</fullName>
    </submittedName>
</protein>
<dbReference type="InterPro" id="IPR007215">
    <property type="entry name" value="Sulphur_relay_TusB/DsrH"/>
</dbReference>
<proteinExistence type="predicted"/>
<dbReference type="Proteomes" id="UP001595692">
    <property type="component" value="Unassembled WGS sequence"/>
</dbReference>
<dbReference type="NCBIfam" id="TIGR03011">
    <property type="entry name" value="sulf_tusB_dsrH"/>
    <property type="match status" value="1"/>
</dbReference>
<gene>
    <name evidence="1" type="primary">tusB</name>
    <name evidence="1" type="ORF">ACFOSS_09495</name>
</gene>
<dbReference type="PANTHER" id="PTHR37526">
    <property type="entry name" value="PROTEIN TUSB"/>
    <property type="match status" value="1"/>
</dbReference>
<evidence type="ECO:0000313" key="1">
    <source>
        <dbReference type="EMBL" id="MFC3913700.1"/>
    </source>
</evidence>
<evidence type="ECO:0000313" key="2">
    <source>
        <dbReference type="Proteomes" id="UP001595692"/>
    </source>
</evidence>
<comment type="caution">
    <text evidence="1">The sequence shown here is derived from an EMBL/GenBank/DDBJ whole genome shotgun (WGS) entry which is preliminary data.</text>
</comment>
<dbReference type="Pfam" id="PF04077">
    <property type="entry name" value="DsrH"/>
    <property type="match status" value="1"/>
</dbReference>
<reference evidence="2" key="1">
    <citation type="journal article" date="2019" name="Int. J. Syst. Evol. Microbiol.">
        <title>The Global Catalogue of Microorganisms (GCM) 10K type strain sequencing project: providing services to taxonomists for standard genome sequencing and annotation.</title>
        <authorList>
            <consortium name="The Broad Institute Genomics Platform"/>
            <consortium name="The Broad Institute Genome Sequencing Center for Infectious Disease"/>
            <person name="Wu L."/>
            <person name="Ma J."/>
        </authorList>
    </citation>
    <scope>NUCLEOTIDE SEQUENCE [LARGE SCALE GENOMIC DNA]</scope>
    <source>
        <strain evidence="2">CCUG 54939</strain>
    </source>
</reference>
<sequence length="92" mass="10227">MLHLVRHSPLSQLTLQECLLLMGTEDRLLLLQDGVIATTLPDWLPALRLLNSRLFVLAEDLLARGLTPQVGQVIDMAGFVDLVVDNGSPLRW</sequence>
<dbReference type="InterPro" id="IPR027396">
    <property type="entry name" value="DsrEFH-like"/>
</dbReference>
<name>A0ABV8CNV1_9GAMM</name>
<dbReference type="Gene3D" id="3.40.1260.10">
    <property type="entry name" value="DsrEFH-like"/>
    <property type="match status" value="1"/>
</dbReference>
<dbReference type="PANTHER" id="PTHR37526:SF1">
    <property type="entry name" value="PROTEIN TUSB"/>
    <property type="match status" value="1"/>
</dbReference>
<dbReference type="RefSeq" id="WP_377152097.1">
    <property type="nucleotide sequence ID" value="NZ_JBHSAF010000011.1"/>
</dbReference>
<keyword evidence="2" id="KW-1185">Reference proteome</keyword>
<organism evidence="1 2">
    <name type="scientific">Pseudaeromonas sharmana</name>
    <dbReference type="NCBI Taxonomy" id="328412"/>
    <lineage>
        <taxon>Bacteria</taxon>
        <taxon>Pseudomonadati</taxon>
        <taxon>Pseudomonadota</taxon>
        <taxon>Gammaproteobacteria</taxon>
        <taxon>Aeromonadales</taxon>
        <taxon>Aeromonadaceae</taxon>
        <taxon>Pseudaeromonas</taxon>
    </lineage>
</organism>
<accession>A0ABV8CNV1</accession>
<dbReference type="SUPFAM" id="SSF75169">
    <property type="entry name" value="DsrEFH-like"/>
    <property type="match status" value="1"/>
</dbReference>